<evidence type="ECO:0000256" key="1">
    <source>
        <dbReference type="SAM" id="Phobius"/>
    </source>
</evidence>
<feature type="transmembrane region" description="Helical" evidence="1">
    <location>
        <begin position="306"/>
        <end position="327"/>
    </location>
</feature>
<keyword evidence="1" id="KW-0472">Membrane</keyword>
<organism evidence="2 3">
    <name type="scientific">Caloramator mitchellensis</name>
    <dbReference type="NCBI Taxonomy" id="908809"/>
    <lineage>
        <taxon>Bacteria</taxon>
        <taxon>Bacillati</taxon>
        <taxon>Bacillota</taxon>
        <taxon>Clostridia</taxon>
        <taxon>Eubacteriales</taxon>
        <taxon>Clostridiaceae</taxon>
        <taxon>Caloramator</taxon>
    </lineage>
</organism>
<feature type="transmembrane region" description="Helical" evidence="1">
    <location>
        <begin position="278"/>
        <end position="300"/>
    </location>
</feature>
<keyword evidence="1" id="KW-1133">Transmembrane helix</keyword>
<dbReference type="EMBL" id="LKHP01000002">
    <property type="protein sequence ID" value="KRQ87653.1"/>
    <property type="molecule type" value="Genomic_DNA"/>
</dbReference>
<feature type="transmembrane region" description="Helical" evidence="1">
    <location>
        <begin position="348"/>
        <end position="368"/>
    </location>
</feature>
<reference evidence="2 3" key="1">
    <citation type="submission" date="2015-09" db="EMBL/GenBank/DDBJ databases">
        <title>Draft genome sequence of a Caloramator mitchellensis, a moderate thermophile from the Great Artesian Basin of Australia.</title>
        <authorList>
            <person name="Patel B.K."/>
        </authorList>
    </citation>
    <scope>NUCLEOTIDE SEQUENCE [LARGE SCALE GENOMIC DNA]</scope>
    <source>
        <strain evidence="2 3">VF08</strain>
    </source>
</reference>
<accession>A0A0R3K3M1</accession>
<name>A0A0R3K3M1_CALMK</name>
<dbReference type="OrthoDB" id="1952448at2"/>
<evidence type="ECO:0000313" key="2">
    <source>
        <dbReference type="EMBL" id="KRQ87653.1"/>
    </source>
</evidence>
<evidence type="ECO:0000313" key="3">
    <source>
        <dbReference type="Proteomes" id="UP000052015"/>
    </source>
</evidence>
<comment type="caution">
    <text evidence="2">The sequence shown here is derived from an EMBL/GenBank/DDBJ whole genome shotgun (WGS) entry which is preliminary data.</text>
</comment>
<dbReference type="RefSeq" id="WP_057976698.1">
    <property type="nucleotide sequence ID" value="NZ_LKHP01000002.1"/>
</dbReference>
<sequence>MKKINLNDTICPVSFDFNNDRIVYFDKINKHEGIFCLQEDNKKIFLKEVFDNFGIVRNQRLIYYNLFDGKTSLHINDLVEEKNLLLNGIFFDFKFDDNDNLCCLGSTEEGSVIQIFNNELKKIREIFITELLFCSSFEISGEKLYAAGFDKNNVFKILRINYYGIVEQIYNLNYKSNSDIVASFFCLDDYIILHITGRVDKILIFNINTRKHVLINPYKIGLDELADIKKIDNNIAILEKKHLLVYKLDELLKFDNKIEFKVDTNILKYRYLLYSNALINNLKVDVSLAMIIVILVYLIYDIKYSFKFIFSLFGINYFIVSSINNFFKLKRKSKRVEVLLNVFKRRNSFTIIPIVIVLYFYSVLSIYFKLDWKIVFLFLIASFGDYTICKTINSNNINYSVELLEYNNEGLRLYLKDRIAELMENECEKVEINIRVKNFEKDYIKKWKNTRDAILYNGFDYRIIKNDILAHIDFNKRDIKYSRYSILMDFITSIKENYEIDEIKIQPILIKNREKS</sequence>
<keyword evidence="3" id="KW-1185">Reference proteome</keyword>
<dbReference type="Proteomes" id="UP000052015">
    <property type="component" value="Unassembled WGS sequence"/>
</dbReference>
<proteinExistence type="predicted"/>
<dbReference type="STRING" id="908809.ABG79_00454"/>
<gene>
    <name evidence="2" type="ORF">ABG79_00454</name>
</gene>
<dbReference type="AlphaFoldDB" id="A0A0R3K3M1"/>
<protein>
    <submittedName>
        <fullName evidence="2">Uncharacterized protein</fullName>
    </submittedName>
</protein>
<keyword evidence="1" id="KW-0812">Transmembrane</keyword>